<evidence type="ECO:0000256" key="3">
    <source>
        <dbReference type="ARBA" id="ARBA00022729"/>
    </source>
</evidence>
<evidence type="ECO:0000313" key="6">
    <source>
        <dbReference type="EMBL" id="MDX8485652.1"/>
    </source>
</evidence>
<dbReference type="NCBIfam" id="TIGR01901">
    <property type="entry name" value="adhes_NPXG"/>
    <property type="match status" value="1"/>
</dbReference>
<dbReference type="PANTHER" id="PTHR12338">
    <property type="entry name" value="AUTOTRANSPORTER"/>
    <property type="match status" value="1"/>
</dbReference>
<sequence length="1821" mass="181465">MRDTFPLLRTANLPLTALLLASTALVGFTSARAQELPTGGSVASGGVTISQPSASQLAIKQSTNSAIVNWQSFSIGAGARVDIDQPTSSSVMLNRVTGNTKSTIAGQLNANGQVFLVNPNGIAISKTGKVSAAGFVGSSLDIDDEDFKAGRLTFKGKGASAAVSNEGSVSIGPGGYAALIGGSVDNSGTISVPLGKVGLGSGEEATLDLSGDGFLQVAVPTKADGTGALVSNSGVISANGGRVEIKAAAAKEAARQAVNMSGLVEARTVSGQSGEIVLGGSDGSVEVSGTLGASAKAGGKGGKVTITGRKLKLKGAVVDASGKDGGGAVRIGGDKQGSGTLQHAETTEIDKDTTISADATGNGDGGTIIVWSDERTNFAGKISARGGDISGNGGFVEVSGKQRLDFTGSADLRARFGDTGDLLLDPYNVTISNAAGNTGGSMSANTNDSVINVTTLQNLLASANVTISTGSGGSQAGDITIAVPIAWSANTLTLDAYHSIVFNANATIGGVGGLALVTNDGGSGGTISYALGASATFTGTPGAQALSVNSQSYTLIYDINGLQAINSDLSGRYALANTIDASDTYNWNGVKAFIPLGTDGNTNILNGGNGFNGTFDGLGNTIDYLRSTPGGANYAGLFGYIGGGGVVRNVGLVDASVMASRFTGAIAGWNKGSISGVWASGQIHGAGTTGGLVGQNDGSITQSFSTVGVNARDFNSVGGLVGSNGTGGTISQSYSYGWVLGSRFVGGLVGLNMGLISDAYSTGPASGTYGETTIGGLVGYNIGAVTNGAFDMTTSGLSNAFGSGSNAGSVIGLTTADFQNGGVNGLSAAFGGGSGGLYPYLKSFYPNGVQAISGIAYKDSGVTPLSSGTRQPIYVKNPGLVTAVANGVDLGTVSTGVNGYYYIATPNGTIGSSVLVYTVQDGGPDAAGAQNAVTLRTGLSGGNVANLNVYGNWRLDEVDSSVTSLSALQDIAATTVGSTYVGSLSFANWQIETASTTFALDQTVSTGSGTLALSSNGTVTQTSSLSAGSLWLGGTGAFNLTNAGNQVGTVAVNAGSVNLANLGGLVIGSAGSARGVTTTGASTTGQVQLQTSGDLTIAAAAKVSGTDPVLAAGGKFINSRGSDAVTATSGRWLVYAAAPTGNTFGNLNSNNTAIWNTAAGATVSASGNRYVFAYQPTLKFTSQNTSKTYGDTAMPTLTYTVSGYRAGAANAYLGDSAGNTFTGAPSLSTPNPLATQQLGAGTYTITVGAGDITVLNGYGLAFDSAGLFTVAKRTVTVTADADQHKIYGDADPALTYSVSDLGSGVALAGSLGREAGEDVGSYTVDQGTMTNANNSNYDITFVGADFTIGKRAITVTVNADQGKAYGDTDPTLTYSVSDLGSGEALVGSLDRASGENVGNYAVGQGTLTNANNSNYDITFEGGADFDIAKRAVTVTVNAGQGKTYGDSDPSSYGYTYSSLGNGVALVGALDRMAGENAGNYAIDQGMLTDANNSNYDITFEGDNFTIGKRAVTVTVNAGQGKTYGDSDPSSYGYTYSSLGSGVALFGTLDRAAGENVGDYAIGRGTLTDANNSNYDITFEDDNFTIGKRAVTVAATAGQGKIYGNADPSSYSYTYSDLGSGVALVGDLDRETGENAGSYAIGQGMLTGAANSNYDITFVGADFSIAKRAIIVTADAKSRPQGAANPPLTYSIGGLGLAAGNTLTGALSTEATTASGPGSYAIEQGSLSASANYDLSYVGANLVVQASGVVPTTEVASTVGHNFAARGNGAPLPVVFSGAAPGADPQAIVEDPRFDDATFCRAVGTVADICAPALAGQPGAGR</sequence>
<feature type="signal peptide" evidence="4">
    <location>
        <begin position="1"/>
        <end position="33"/>
    </location>
</feature>
<dbReference type="EMBL" id="JAVIIV010000005">
    <property type="protein sequence ID" value="MDX8485652.1"/>
    <property type="molecule type" value="Genomic_DNA"/>
</dbReference>
<dbReference type="InterPro" id="IPR012334">
    <property type="entry name" value="Pectin_lyas_fold"/>
</dbReference>
<comment type="subcellular location">
    <subcellularLocation>
        <location evidence="1">Secreted</location>
    </subcellularLocation>
</comment>
<dbReference type="SMART" id="SM00912">
    <property type="entry name" value="Haemagg_act"/>
    <property type="match status" value="1"/>
</dbReference>
<gene>
    <name evidence="6" type="ORF">RFM52_10635</name>
</gene>
<dbReference type="RefSeq" id="WP_320293239.1">
    <property type="nucleotide sequence ID" value="NZ_JAVIIU010000001.1"/>
</dbReference>
<reference evidence="6 7" key="1">
    <citation type="submission" date="2023-08" db="EMBL/GenBank/DDBJ databases">
        <title>Implementing the SeqCode for naming new Mesorhizobium species isolated from Vachellia karroo root nodules.</title>
        <authorList>
            <person name="Van Lill M."/>
        </authorList>
    </citation>
    <scope>NUCLEOTIDE SEQUENCE [LARGE SCALE GENOMIC DNA]</scope>
    <source>
        <strain evidence="6 7">VK2B</strain>
    </source>
</reference>
<evidence type="ECO:0000313" key="7">
    <source>
        <dbReference type="Proteomes" id="UP001280156"/>
    </source>
</evidence>
<dbReference type="InterPro" id="IPR008638">
    <property type="entry name" value="FhaB/CdiA-like_TPS"/>
</dbReference>
<comment type="caution">
    <text evidence="6">The sequence shown here is derived from an EMBL/GenBank/DDBJ whole genome shotgun (WGS) entry which is preliminary data.</text>
</comment>
<name>A0ABU4YFB6_9HYPH</name>
<dbReference type="PANTHER" id="PTHR12338:SF8">
    <property type="entry name" value="HEME_HEMOPEXIN-BINDING PROTEIN"/>
    <property type="match status" value="1"/>
</dbReference>
<keyword evidence="2" id="KW-0964">Secreted</keyword>
<dbReference type="Proteomes" id="UP001280156">
    <property type="component" value="Unassembled WGS sequence"/>
</dbReference>
<evidence type="ECO:0000259" key="5">
    <source>
        <dbReference type="SMART" id="SM00912"/>
    </source>
</evidence>
<dbReference type="Gene3D" id="2.160.20.10">
    <property type="entry name" value="Single-stranded right-handed beta-helix, Pectin lyase-like"/>
    <property type="match status" value="1"/>
</dbReference>
<proteinExistence type="predicted"/>
<organism evidence="6 7">
    <name type="scientific">Mesorhizobium humile</name>
    <dbReference type="NCBI Taxonomy" id="3072313"/>
    <lineage>
        <taxon>Bacteria</taxon>
        <taxon>Pseudomonadati</taxon>
        <taxon>Pseudomonadota</taxon>
        <taxon>Alphaproteobacteria</taxon>
        <taxon>Hyphomicrobiales</taxon>
        <taxon>Phyllobacteriaceae</taxon>
        <taxon>Mesorhizobium</taxon>
    </lineage>
</organism>
<dbReference type="Gene3D" id="2.160.20.110">
    <property type="match status" value="1"/>
</dbReference>
<feature type="chain" id="PRO_5046200954" evidence="4">
    <location>
        <begin position="34"/>
        <end position="1821"/>
    </location>
</feature>
<dbReference type="Pfam" id="PF18676">
    <property type="entry name" value="MBG_2"/>
    <property type="match status" value="6"/>
</dbReference>
<protein>
    <submittedName>
        <fullName evidence="6">MBG domain-containing protein</fullName>
    </submittedName>
</protein>
<dbReference type="InterPro" id="IPR041286">
    <property type="entry name" value="MBG_2"/>
</dbReference>
<keyword evidence="3 4" id="KW-0732">Signal</keyword>
<evidence type="ECO:0000256" key="1">
    <source>
        <dbReference type="ARBA" id="ARBA00004613"/>
    </source>
</evidence>
<accession>A0ABU4YFB6</accession>
<keyword evidence="7" id="KW-1185">Reference proteome</keyword>
<evidence type="ECO:0000256" key="2">
    <source>
        <dbReference type="ARBA" id="ARBA00022525"/>
    </source>
</evidence>
<dbReference type="InterPro" id="IPR050909">
    <property type="entry name" value="Bact_Autotransporter_VF"/>
</dbReference>
<feature type="domain" description="Filamentous haemagglutinin FhaB/tRNA nuclease CdiA-like TPS" evidence="5">
    <location>
        <begin position="33"/>
        <end position="146"/>
    </location>
</feature>
<dbReference type="InterPro" id="IPR011050">
    <property type="entry name" value="Pectin_lyase_fold/virulence"/>
</dbReference>
<evidence type="ECO:0000256" key="4">
    <source>
        <dbReference type="SAM" id="SignalP"/>
    </source>
</evidence>
<dbReference type="SUPFAM" id="SSF51126">
    <property type="entry name" value="Pectin lyase-like"/>
    <property type="match status" value="1"/>
</dbReference>
<dbReference type="Pfam" id="PF05860">
    <property type="entry name" value="TPS"/>
    <property type="match status" value="1"/>
</dbReference>